<dbReference type="Pfam" id="PF02852">
    <property type="entry name" value="Pyr_redox_dim"/>
    <property type="match status" value="1"/>
</dbReference>
<sequence length="445" mass="48066">MKIVIIGGEAAGMSAAAKARRVNPNADIIVYEASEVISFGACGLPYYVADEFQNHEYMSEFTPAQFAERGIQVNIGHRVTKVDADNKKLEITHKDDVFVAHYDRLMIATGAKEVFPPVSGLDKDGVFTLRVMNDGIALKQAVAQEHCKNVTIIGSGFIGLEVAEAMVHQGKNVRLIERAERLIPDAFDPEISIHFYDELKKAGVEILTSESLLAIEGDAKVTHITTDKGTYSADLVVVCTGVKPNTAFLKETGIETLPNGAIRIDRQGRTSLPDVWSAGDCATIWNAISNKDVYIPLATGANKLGRMIGDNIAQTDGDAFEFPGSLGTSCVRVMGLEAGRTGLSEREAIDAGFDVKTLVIKDKCHTNYCDGQSDLHMKLIYEAGTKRVLGAQIAGYKGAVHRIDAMAVAVTMGVTTTQLGMMDFAYAPPFSRTWDIMNVAGNVAK</sequence>
<comment type="similarity">
    <text evidence="2">Belongs to the class-III pyridine nucleotide-disulfide oxidoreductase family.</text>
</comment>
<dbReference type="SUPFAM" id="SSF51905">
    <property type="entry name" value="FAD/NAD(P)-binding domain"/>
    <property type="match status" value="1"/>
</dbReference>
<evidence type="ECO:0000259" key="8">
    <source>
        <dbReference type="Pfam" id="PF07992"/>
    </source>
</evidence>
<comment type="cofactor">
    <cofactor evidence="1">
        <name>FAD</name>
        <dbReference type="ChEBI" id="CHEBI:57692"/>
    </cofactor>
</comment>
<dbReference type="InterPro" id="IPR004099">
    <property type="entry name" value="Pyr_nucl-diS_OxRdtase_dimer"/>
</dbReference>
<name>A0A1I5L7N8_9GAMM</name>
<dbReference type="PANTHER" id="PTHR43429:SF1">
    <property type="entry name" value="NAD(P)H SULFUR OXIDOREDUCTASE (COA-DEPENDENT)"/>
    <property type="match status" value="1"/>
</dbReference>
<feature type="domain" description="Pyridine nucleotide-disulphide oxidoreductase dimerisation" evidence="7">
    <location>
        <begin position="332"/>
        <end position="433"/>
    </location>
</feature>
<protein>
    <submittedName>
        <fullName evidence="9">NADPH-dependent 2,4-dienoyl-CoA reductase, sulfur reductase</fullName>
    </submittedName>
</protein>
<evidence type="ECO:0000313" key="9">
    <source>
        <dbReference type="EMBL" id="SFO93235.1"/>
    </source>
</evidence>
<dbReference type="PRINTS" id="PR00411">
    <property type="entry name" value="PNDRDTASEI"/>
</dbReference>
<gene>
    <name evidence="9" type="ORF">SAMN03084138_00851</name>
</gene>
<evidence type="ECO:0000256" key="6">
    <source>
        <dbReference type="ARBA" id="ARBA00023284"/>
    </source>
</evidence>
<dbReference type="STRING" id="1121869.SAMN03084138_00851"/>
<dbReference type="NCBIfam" id="NF007123">
    <property type="entry name" value="PRK09564.1"/>
    <property type="match status" value="1"/>
</dbReference>
<keyword evidence="4" id="KW-0274">FAD</keyword>
<dbReference type="Gene3D" id="3.50.50.60">
    <property type="entry name" value="FAD/NAD(P)-binding domain"/>
    <property type="match status" value="2"/>
</dbReference>
<dbReference type="RefSeq" id="WP_074925417.1">
    <property type="nucleotide sequence ID" value="NZ_FOWR01000005.1"/>
</dbReference>
<organism evidence="9 10">
    <name type="scientific">Enterovibrio norvegicus DSM 15893</name>
    <dbReference type="NCBI Taxonomy" id="1121869"/>
    <lineage>
        <taxon>Bacteria</taxon>
        <taxon>Pseudomonadati</taxon>
        <taxon>Pseudomonadota</taxon>
        <taxon>Gammaproteobacteria</taxon>
        <taxon>Vibrionales</taxon>
        <taxon>Vibrionaceae</taxon>
        <taxon>Enterovibrio</taxon>
    </lineage>
</organism>
<dbReference type="AlphaFoldDB" id="A0A1I5L7N8"/>
<dbReference type="Proteomes" id="UP000182692">
    <property type="component" value="Unassembled WGS sequence"/>
</dbReference>
<evidence type="ECO:0000256" key="4">
    <source>
        <dbReference type="ARBA" id="ARBA00022827"/>
    </source>
</evidence>
<evidence type="ECO:0000313" key="10">
    <source>
        <dbReference type="Proteomes" id="UP000182692"/>
    </source>
</evidence>
<keyword evidence="6" id="KW-0676">Redox-active center</keyword>
<evidence type="ECO:0000256" key="1">
    <source>
        <dbReference type="ARBA" id="ARBA00001974"/>
    </source>
</evidence>
<evidence type="ECO:0000256" key="2">
    <source>
        <dbReference type="ARBA" id="ARBA00009130"/>
    </source>
</evidence>
<dbReference type="InterPro" id="IPR023753">
    <property type="entry name" value="FAD/NAD-binding_dom"/>
</dbReference>
<dbReference type="InterPro" id="IPR036188">
    <property type="entry name" value="FAD/NAD-bd_sf"/>
</dbReference>
<dbReference type="EMBL" id="FOWR01000005">
    <property type="protein sequence ID" value="SFO93235.1"/>
    <property type="molecule type" value="Genomic_DNA"/>
</dbReference>
<dbReference type="OrthoDB" id="9800167at2"/>
<dbReference type="GO" id="GO:0016491">
    <property type="term" value="F:oxidoreductase activity"/>
    <property type="evidence" value="ECO:0007669"/>
    <property type="project" value="UniProtKB-KW"/>
</dbReference>
<keyword evidence="5" id="KW-0560">Oxidoreductase</keyword>
<dbReference type="Pfam" id="PF07992">
    <property type="entry name" value="Pyr_redox_2"/>
    <property type="match status" value="1"/>
</dbReference>
<dbReference type="InterPro" id="IPR016156">
    <property type="entry name" value="FAD/NAD-linked_Rdtase_dimer_sf"/>
</dbReference>
<dbReference type="PRINTS" id="PR00368">
    <property type="entry name" value="FADPNR"/>
</dbReference>
<reference evidence="9 10" key="1">
    <citation type="submission" date="2016-10" db="EMBL/GenBank/DDBJ databases">
        <authorList>
            <person name="de Groot N.N."/>
        </authorList>
    </citation>
    <scope>NUCLEOTIDE SEQUENCE [LARGE SCALE GENOMIC DNA]</scope>
    <source>
        <strain evidence="9 10">DSM 15893</strain>
    </source>
</reference>
<dbReference type="GeneID" id="35872527"/>
<dbReference type="PANTHER" id="PTHR43429">
    <property type="entry name" value="PYRIDINE NUCLEOTIDE-DISULFIDE OXIDOREDUCTASE DOMAIN-CONTAINING"/>
    <property type="match status" value="1"/>
</dbReference>
<evidence type="ECO:0000256" key="3">
    <source>
        <dbReference type="ARBA" id="ARBA00022630"/>
    </source>
</evidence>
<evidence type="ECO:0000259" key="7">
    <source>
        <dbReference type="Pfam" id="PF02852"/>
    </source>
</evidence>
<keyword evidence="3" id="KW-0285">Flavoprotein</keyword>
<dbReference type="SUPFAM" id="SSF55424">
    <property type="entry name" value="FAD/NAD-linked reductases, dimerisation (C-terminal) domain"/>
    <property type="match status" value="1"/>
</dbReference>
<accession>A0A1I5L7N8</accession>
<dbReference type="InterPro" id="IPR050260">
    <property type="entry name" value="FAD-bd_OxRdtase"/>
</dbReference>
<feature type="domain" description="FAD/NAD(P)-binding" evidence="8">
    <location>
        <begin position="1"/>
        <end position="292"/>
    </location>
</feature>
<proteinExistence type="inferred from homology"/>
<evidence type="ECO:0000256" key="5">
    <source>
        <dbReference type="ARBA" id="ARBA00023002"/>
    </source>
</evidence>